<accession>A0A6L2ML59</accession>
<name>A0A6L2ML59_TANCI</name>
<reference evidence="2" key="1">
    <citation type="journal article" date="2019" name="Sci. Rep.">
        <title>Draft genome of Tanacetum cinerariifolium, the natural source of mosquito coil.</title>
        <authorList>
            <person name="Yamashiro T."/>
            <person name="Shiraishi A."/>
            <person name="Satake H."/>
            <person name="Nakayama K."/>
        </authorList>
    </citation>
    <scope>NUCLEOTIDE SEQUENCE</scope>
</reference>
<evidence type="ECO:0000313" key="2">
    <source>
        <dbReference type="EMBL" id="GEU74728.1"/>
    </source>
</evidence>
<proteinExistence type="predicted"/>
<dbReference type="InterPro" id="IPR040256">
    <property type="entry name" value="At4g02000-like"/>
</dbReference>
<feature type="region of interest" description="Disordered" evidence="1">
    <location>
        <begin position="1"/>
        <end position="55"/>
    </location>
</feature>
<dbReference type="PANTHER" id="PTHR31286:SF99">
    <property type="entry name" value="DUF4283 DOMAIN-CONTAINING PROTEIN"/>
    <property type="match status" value="1"/>
</dbReference>
<protein>
    <recommendedName>
        <fullName evidence="3">Zinc knuckle CX2CX4HX4C</fullName>
    </recommendedName>
</protein>
<evidence type="ECO:0000256" key="1">
    <source>
        <dbReference type="SAM" id="MobiDB-lite"/>
    </source>
</evidence>
<dbReference type="EMBL" id="BKCJ010006942">
    <property type="protein sequence ID" value="GEU74728.1"/>
    <property type="molecule type" value="Genomic_DNA"/>
</dbReference>
<evidence type="ECO:0008006" key="3">
    <source>
        <dbReference type="Google" id="ProtNLM"/>
    </source>
</evidence>
<comment type="caution">
    <text evidence="2">The sequence shown here is derived from an EMBL/GenBank/DDBJ whole genome shotgun (WGS) entry which is preliminary data.</text>
</comment>
<gene>
    <name evidence="2" type="ORF">Tci_046706</name>
</gene>
<dbReference type="AlphaFoldDB" id="A0A6L2ML59"/>
<sequence length="521" mass="58975">MIDPDPQNPNQIPLRGYDDVIRTKRSTKNHLKDSSDMNQQSMEYDDNNSKPRELKEAGYDGDIGFVAYLDTQRFNLRSVGKYITEREVQAALEQVLVRNIVNESVKVDSLASNDMSASGKDRISVGNIGPMHILVEDNLILNPNVTLISSLRILKRGEVLTDGGNRANTGFSFNQVEKWPSLNNRDDINNKGMGSGNLVGGSIINVDTEMRECVNDIGKQFVDTDPILKEGCKNWGIGYFVGLRMSCKEIIEHLKRMWRAYFLDKAMVSGWKATFYLNMRAWITTSMCEKSYGRASFVRVLIEVDADKGFVDEVEIYYKKLGRTMKLRVEYPWRPPVCSHCKVFGHGNRRYGRNDGMGNGFNGQRNRYGEGTIRGGFVGRGIGGMNGRGFGDQRFSRNENSQYVHIKKNDVMKNQGNVNFQNDKGKISMDVDNKGSCNNDVIDWDMGIENKDGKIRKENEKKKMGEFVNSIDELETWSDKKLEVYKDFIGDEAFEKTINEISADSNKGVDEEVAKYLSGNA</sequence>
<organism evidence="2">
    <name type="scientific">Tanacetum cinerariifolium</name>
    <name type="common">Dalmatian daisy</name>
    <name type="synonym">Chrysanthemum cinerariifolium</name>
    <dbReference type="NCBI Taxonomy" id="118510"/>
    <lineage>
        <taxon>Eukaryota</taxon>
        <taxon>Viridiplantae</taxon>
        <taxon>Streptophyta</taxon>
        <taxon>Embryophyta</taxon>
        <taxon>Tracheophyta</taxon>
        <taxon>Spermatophyta</taxon>
        <taxon>Magnoliopsida</taxon>
        <taxon>eudicotyledons</taxon>
        <taxon>Gunneridae</taxon>
        <taxon>Pentapetalae</taxon>
        <taxon>asterids</taxon>
        <taxon>campanulids</taxon>
        <taxon>Asterales</taxon>
        <taxon>Asteraceae</taxon>
        <taxon>Asteroideae</taxon>
        <taxon>Anthemideae</taxon>
        <taxon>Anthemidinae</taxon>
        <taxon>Tanacetum</taxon>
    </lineage>
</organism>
<dbReference type="PANTHER" id="PTHR31286">
    <property type="entry name" value="GLYCINE-RICH CELL WALL STRUCTURAL PROTEIN 1.8-LIKE"/>
    <property type="match status" value="1"/>
</dbReference>